<dbReference type="EMBL" id="CP018889">
    <property type="protein sequence ID" value="AUI69856.1"/>
    <property type="molecule type" value="Genomic_DNA"/>
</dbReference>
<sequence length="96" mass="11185">MSSTTDDVASRIARMEERITAGNKTLVRVDEKLDKLIVLEERSMNHDKQIQKLEDELEGVKEELSYWKTFRRIGMWLLGISGSILMLLLGYYLNNH</sequence>
<accession>A0A2N9YI08</accession>
<gene>
    <name evidence="3" type="ORF">BLE401_14930</name>
</gene>
<dbReference type="Proteomes" id="UP000234271">
    <property type="component" value="Chromosome"/>
</dbReference>
<dbReference type="AlphaFoldDB" id="A0A2N9YI08"/>
<keyword evidence="2" id="KW-1133">Transmembrane helix</keyword>
<reference evidence="4" key="1">
    <citation type="submission" date="2016-12" db="EMBL/GenBank/DDBJ databases">
        <title>Complete Genome Sequence of Beggiatoa leptomitiformis D-401.</title>
        <authorList>
            <person name="Fomenkov A."/>
            <person name="Vincze T."/>
            <person name="Grabovich M."/>
            <person name="Anton B.P."/>
            <person name="Dubinina G."/>
            <person name="Orlova M."/>
            <person name="Belousova E."/>
            <person name="Roberts R.J."/>
        </authorList>
    </citation>
    <scope>NUCLEOTIDE SEQUENCE [LARGE SCALE GENOMIC DNA]</scope>
    <source>
        <strain evidence="4">D-401</strain>
    </source>
</reference>
<dbReference type="STRING" id="288004.AL038_09370"/>
<evidence type="ECO:0000313" key="4">
    <source>
        <dbReference type="Proteomes" id="UP000234271"/>
    </source>
</evidence>
<feature type="coiled-coil region" evidence="1">
    <location>
        <begin position="36"/>
        <end position="63"/>
    </location>
</feature>
<proteinExistence type="predicted"/>
<protein>
    <submittedName>
        <fullName evidence="3">Uncharacterized protein</fullName>
    </submittedName>
</protein>
<name>A0A2N9YI08_9GAMM</name>
<dbReference type="KEGG" id="blep:AL038_09370"/>
<feature type="transmembrane region" description="Helical" evidence="2">
    <location>
        <begin position="73"/>
        <end position="93"/>
    </location>
</feature>
<keyword evidence="1" id="KW-0175">Coiled coil</keyword>
<keyword evidence="2" id="KW-0472">Membrane</keyword>
<evidence type="ECO:0000256" key="1">
    <source>
        <dbReference type="SAM" id="Coils"/>
    </source>
</evidence>
<keyword evidence="4" id="KW-1185">Reference proteome</keyword>
<evidence type="ECO:0000256" key="2">
    <source>
        <dbReference type="SAM" id="Phobius"/>
    </source>
</evidence>
<keyword evidence="2" id="KW-0812">Transmembrane</keyword>
<dbReference type="RefSeq" id="WP_062152205.1">
    <property type="nucleotide sequence ID" value="NZ_CP012373.2"/>
</dbReference>
<evidence type="ECO:0000313" key="3">
    <source>
        <dbReference type="EMBL" id="AUI69856.1"/>
    </source>
</evidence>
<organism evidence="3 4">
    <name type="scientific">Beggiatoa leptomitoformis</name>
    <dbReference type="NCBI Taxonomy" id="288004"/>
    <lineage>
        <taxon>Bacteria</taxon>
        <taxon>Pseudomonadati</taxon>
        <taxon>Pseudomonadota</taxon>
        <taxon>Gammaproteobacteria</taxon>
        <taxon>Thiotrichales</taxon>
        <taxon>Thiotrichaceae</taxon>
        <taxon>Beggiatoa</taxon>
    </lineage>
</organism>